<name>A0A3B0U8N7_9ZZZZ</name>
<dbReference type="PROSITE" id="PS51257">
    <property type="entry name" value="PROKAR_LIPOPROTEIN"/>
    <property type="match status" value="1"/>
</dbReference>
<sequence>MSRKWSGKKIFKAGFCIAISAFALGGCDQKIPGHPEKIASEYIKAVQRNDFKTIYRLNFDTSRSSKYLKCSDGKAENKICEQNFRENKTIYENAELNFSPGVRWVEKHYFPASALVDIGEPYPPAAAGEDDINSKYERAVSVFVPVKVEYPDQNEAPSQDDRKIKTASFECVFRKIREGGNVRVYSHDIKWYFAGCVFNAQSVTYR</sequence>
<evidence type="ECO:0008006" key="2">
    <source>
        <dbReference type="Google" id="ProtNLM"/>
    </source>
</evidence>
<reference evidence="1" key="1">
    <citation type="submission" date="2018-06" db="EMBL/GenBank/DDBJ databases">
        <authorList>
            <person name="Zhirakovskaya E."/>
        </authorList>
    </citation>
    <scope>NUCLEOTIDE SEQUENCE</scope>
</reference>
<gene>
    <name evidence="1" type="ORF">MNBD_BACTEROID07-302</name>
</gene>
<dbReference type="AlphaFoldDB" id="A0A3B0U8N7"/>
<proteinExistence type="predicted"/>
<organism evidence="1">
    <name type="scientific">hydrothermal vent metagenome</name>
    <dbReference type="NCBI Taxonomy" id="652676"/>
    <lineage>
        <taxon>unclassified sequences</taxon>
        <taxon>metagenomes</taxon>
        <taxon>ecological metagenomes</taxon>
    </lineage>
</organism>
<dbReference type="EMBL" id="UOET01000105">
    <property type="protein sequence ID" value="VAW27401.1"/>
    <property type="molecule type" value="Genomic_DNA"/>
</dbReference>
<evidence type="ECO:0000313" key="1">
    <source>
        <dbReference type="EMBL" id="VAW27401.1"/>
    </source>
</evidence>
<protein>
    <recommendedName>
        <fullName evidence="2">Lipoprotein</fullName>
    </recommendedName>
</protein>
<accession>A0A3B0U8N7</accession>